<dbReference type="AlphaFoldDB" id="A0A7I0HSI0"/>
<evidence type="ECO:0000313" key="5">
    <source>
        <dbReference type="Proteomes" id="UP000297641"/>
    </source>
</evidence>
<organism evidence="3 5">
    <name type="scientific">Leptospira bouyouniensis</name>
    <dbReference type="NCBI Taxonomy" id="2484911"/>
    <lineage>
        <taxon>Bacteria</taxon>
        <taxon>Pseudomonadati</taxon>
        <taxon>Spirochaetota</taxon>
        <taxon>Spirochaetia</taxon>
        <taxon>Leptospirales</taxon>
        <taxon>Leptospiraceae</taxon>
        <taxon>Leptospira</taxon>
    </lineage>
</organism>
<evidence type="ECO:0000313" key="3">
    <source>
        <dbReference type="EMBL" id="TGL06536.1"/>
    </source>
</evidence>
<accession>A0A7I0HSI0</accession>
<comment type="caution">
    <text evidence="3">The sequence shown here is derived from an EMBL/GenBank/DDBJ whole genome shotgun (WGS) entry which is preliminary data.</text>
</comment>
<reference evidence="2" key="1">
    <citation type="submission" date="2018-10" db="EMBL/GenBank/DDBJ databases">
        <authorList>
            <person name="Vincent A.T."/>
            <person name="Schiettekatte O."/>
            <person name="Bourhy P."/>
            <person name="Veyrier F.J."/>
            <person name="Picardeau M."/>
        </authorList>
    </citation>
    <scope>NUCLEOTIDE SEQUENCE</scope>
    <source>
        <strain evidence="2">201800295</strain>
    </source>
</reference>
<dbReference type="RefSeq" id="WP_135753108.1">
    <property type="nucleotide sequence ID" value="NZ_RQFD01000003.1"/>
</dbReference>
<protein>
    <submittedName>
        <fullName evidence="3">HD domain-containing protein</fullName>
    </submittedName>
</protein>
<evidence type="ECO:0000313" key="4">
    <source>
        <dbReference type="Proteomes" id="UP000297617"/>
    </source>
</evidence>
<feature type="domain" description="HD" evidence="1">
    <location>
        <begin position="30"/>
        <end position="113"/>
    </location>
</feature>
<keyword evidence="4" id="KW-1185">Reference proteome</keyword>
<evidence type="ECO:0000259" key="1">
    <source>
        <dbReference type="Pfam" id="PF01966"/>
    </source>
</evidence>
<reference evidence="3 5" key="2">
    <citation type="journal article" date="2019" name="PLoS Negl. Trop. Dis.">
        <title>Revisiting the worldwide diversity of Leptospira species in the environment.</title>
        <authorList>
            <person name="Vincent A.T."/>
            <person name="Schiettekatte O."/>
            <person name="Bourhy P."/>
            <person name="Veyrier F.J."/>
            <person name="Picardeau M."/>
        </authorList>
    </citation>
    <scope>NUCLEOTIDE SEQUENCE [LARGE SCALE GENOMIC DNA]</scope>
    <source>
        <strain evidence="3 5">201800273</strain>
        <strain evidence="2">201800295</strain>
    </source>
</reference>
<dbReference type="SUPFAM" id="SSF109604">
    <property type="entry name" value="HD-domain/PDEase-like"/>
    <property type="match status" value="1"/>
</dbReference>
<evidence type="ECO:0000313" key="2">
    <source>
        <dbReference type="EMBL" id="TGK52594.1"/>
    </source>
</evidence>
<dbReference type="Proteomes" id="UP000297617">
    <property type="component" value="Unassembled WGS sequence"/>
</dbReference>
<dbReference type="InterPro" id="IPR006674">
    <property type="entry name" value="HD_domain"/>
</dbReference>
<dbReference type="EMBL" id="RQFD01000003">
    <property type="protein sequence ID" value="TGK52594.1"/>
    <property type="molecule type" value="Genomic_DNA"/>
</dbReference>
<proteinExistence type="predicted"/>
<dbReference type="Proteomes" id="UP000297641">
    <property type="component" value="Unassembled WGS sequence"/>
</dbReference>
<dbReference type="EMBL" id="RQFT01000008">
    <property type="protein sequence ID" value="TGL06536.1"/>
    <property type="molecule type" value="Genomic_DNA"/>
</dbReference>
<dbReference type="PANTHER" id="PTHR35569:SF1">
    <property type="entry name" value="CYANAMIDE HYDRATASE DDI2-RELATED"/>
    <property type="match status" value="1"/>
</dbReference>
<sequence>MKPHPYIPDSSICNRVIEYLYDVQPEYLTNHCLRSHAFATLLSETIKEKIDREVLFCTTALHDLGLCQHGKQKSRFEVLGADIAVDFLSQNGFEKNKCDIVWDGIALHTSFEIALRKQPEIANAASGIMFDVIGGPQLRIIGKTNLEKILTIYPRVNLKNNLVTDMVSYIQQNPKTVTGTILSEVAIRKSPETNCPNFVKLIEEAPFPE</sequence>
<dbReference type="Gene3D" id="1.10.3210.10">
    <property type="entry name" value="Hypothetical protein af1432"/>
    <property type="match status" value="1"/>
</dbReference>
<gene>
    <name evidence="2" type="ORF">EHQ10_02270</name>
    <name evidence="3" type="ORF">EHQ43_09000</name>
</gene>
<dbReference type="Pfam" id="PF01966">
    <property type="entry name" value="HD"/>
    <property type="match status" value="1"/>
</dbReference>
<dbReference type="PANTHER" id="PTHR35569">
    <property type="entry name" value="CYANAMIDE HYDRATASE DDI2-RELATED"/>
    <property type="match status" value="1"/>
</dbReference>
<name>A0A7I0HSI0_9LEPT</name>